<feature type="compositionally biased region" description="Basic and acidic residues" evidence="1">
    <location>
        <begin position="119"/>
        <end position="131"/>
    </location>
</feature>
<dbReference type="AlphaFoldDB" id="A0A2P5A2J9"/>
<protein>
    <recommendedName>
        <fullName evidence="4">Transcription factor domain-containing protein</fullName>
    </recommendedName>
</protein>
<dbReference type="RefSeq" id="XP_024406717.1">
    <property type="nucleotide sequence ID" value="XM_024548502.1"/>
</dbReference>
<sequence length="615" mass="68322">MSRPDFWQNAVPKSLGLSHRGFDGQSKGWPLATFKSKARRTSLCFISKSWTTIERPKLPTAKWGAACAPCATAKAKCIRSNDTPGAKCDSRTAQIEERLNGLVSLLKASGELSGTQRDPLSRDDNNEDRGTEGSSDDLSSFSSPSSAIPNITNQANTWIIDPTYNSFTPKSCICHPDTLDAPPPPEPDEILLDYYRKNLQPVHPFVIVPPNITAAVLAEHPEYESDISLVYLVRIQRLTERIAEFNSEDRATEEISLVPSAPVSAYILAFQNELNQIRDSMPKHLQEDKTFQLFLNSASLRLYEPPVVDKNLIRSLSKSLSSVSMAMDSPLDKIYRSSAVLTTWFNSWLALPISTYYFQTTAVGSHLVYALVMLARWARLSTPRAMYEGRTSMPDDPSANNPNVALYDSDMANTQRGSGMASSKNGAPHDHMPARPDLEDSDLAAAVAVLRTQLQTQPGLMINIPEILSAICNRFEHANATFQLCSVDTERINKNIWMMTALKVRIARAKLEKWAELVAEGGERLGQENRADGDQRMAEWQAAMHLPQTECMGLEDLGIVPTEYQQQPQLENTWGHSPNTPWTTDLLSGFDPSSFFDGYLDWSSVGMNVASPMER</sequence>
<evidence type="ECO:0008006" key="4">
    <source>
        <dbReference type="Google" id="ProtNLM"/>
    </source>
</evidence>
<proteinExistence type="predicted"/>
<dbReference type="STRING" id="398673.A0A2P5A2J9"/>
<dbReference type="EMBL" id="JPDN02000001">
    <property type="protein sequence ID" value="PON30762.1"/>
    <property type="molecule type" value="Genomic_DNA"/>
</dbReference>
<accession>A0A2P5A2J9</accession>
<keyword evidence="3" id="KW-1185">Reference proteome</keyword>
<reference evidence="2 3" key="1">
    <citation type="journal article" date="2016" name="Genome Announc.">
        <title>Draft Whole-Genome Sequence of Trichoderma gamsii T6085, a Promising Biocontrol Agent of Fusarium Head Blight on Wheat.</title>
        <authorList>
            <person name="Baroncelli R."/>
            <person name="Zapparata A."/>
            <person name="Piaggeschi G."/>
            <person name="Sarrocco S."/>
            <person name="Vannacci G."/>
        </authorList>
    </citation>
    <scope>NUCLEOTIDE SEQUENCE [LARGE SCALE GENOMIC DNA]</scope>
    <source>
        <strain evidence="2 3">T6085</strain>
    </source>
</reference>
<evidence type="ECO:0000313" key="2">
    <source>
        <dbReference type="EMBL" id="PON30762.1"/>
    </source>
</evidence>
<comment type="caution">
    <text evidence="2">The sequence shown here is derived from an EMBL/GenBank/DDBJ whole genome shotgun (WGS) entry which is preliminary data.</text>
</comment>
<feature type="region of interest" description="Disordered" evidence="1">
    <location>
        <begin position="113"/>
        <end position="148"/>
    </location>
</feature>
<name>A0A2P5A2J9_9HYPO</name>
<dbReference type="Proteomes" id="UP000054821">
    <property type="component" value="Unassembled WGS sequence"/>
</dbReference>
<organism evidence="2 3">
    <name type="scientific">Trichoderma gamsii</name>
    <dbReference type="NCBI Taxonomy" id="398673"/>
    <lineage>
        <taxon>Eukaryota</taxon>
        <taxon>Fungi</taxon>
        <taxon>Dikarya</taxon>
        <taxon>Ascomycota</taxon>
        <taxon>Pezizomycotina</taxon>
        <taxon>Sordariomycetes</taxon>
        <taxon>Hypocreomycetidae</taxon>
        <taxon>Hypocreales</taxon>
        <taxon>Hypocreaceae</taxon>
        <taxon>Trichoderma</taxon>
    </lineage>
</organism>
<gene>
    <name evidence="2" type="ORF">TGAM01_v200182</name>
</gene>
<feature type="compositionally biased region" description="Low complexity" evidence="1">
    <location>
        <begin position="136"/>
        <end position="146"/>
    </location>
</feature>
<evidence type="ECO:0000313" key="3">
    <source>
        <dbReference type="Proteomes" id="UP000054821"/>
    </source>
</evidence>
<dbReference type="GeneID" id="29989218"/>
<evidence type="ECO:0000256" key="1">
    <source>
        <dbReference type="SAM" id="MobiDB-lite"/>
    </source>
</evidence>